<evidence type="ECO:0000256" key="2">
    <source>
        <dbReference type="ARBA" id="ARBA00022454"/>
    </source>
</evidence>
<dbReference type="InterPro" id="IPR007728">
    <property type="entry name" value="Pre-SET_dom"/>
</dbReference>
<dbReference type="Gene3D" id="2.170.270.10">
    <property type="entry name" value="SET domain"/>
    <property type="match status" value="1"/>
</dbReference>
<gene>
    <name evidence="10" type="ORF">G2W53_011345</name>
</gene>
<dbReference type="GO" id="GO:0032259">
    <property type="term" value="P:methylation"/>
    <property type="evidence" value="ECO:0007669"/>
    <property type="project" value="UniProtKB-KW"/>
</dbReference>
<dbReference type="PANTHER" id="PTHR45660">
    <property type="entry name" value="HISTONE-LYSINE N-METHYLTRANSFERASE SETMAR"/>
    <property type="match status" value="1"/>
</dbReference>
<evidence type="ECO:0000259" key="9">
    <source>
        <dbReference type="PROSITE" id="PS51015"/>
    </source>
</evidence>
<dbReference type="Pfam" id="PF05033">
    <property type="entry name" value="Pre-SET"/>
    <property type="match status" value="1"/>
</dbReference>
<keyword evidence="10" id="KW-0808">Transferase</keyword>
<dbReference type="GO" id="GO:0000775">
    <property type="term" value="C:chromosome, centromeric region"/>
    <property type="evidence" value="ECO:0007669"/>
    <property type="project" value="UniProtKB-SubCell"/>
</dbReference>
<dbReference type="InterPro" id="IPR003105">
    <property type="entry name" value="SRA_YDG"/>
</dbReference>
<dbReference type="PROSITE" id="PS50867">
    <property type="entry name" value="PRE_SET"/>
    <property type="match status" value="1"/>
</dbReference>
<dbReference type="Proteomes" id="UP000634136">
    <property type="component" value="Unassembled WGS sequence"/>
</dbReference>
<evidence type="ECO:0000313" key="11">
    <source>
        <dbReference type="Proteomes" id="UP000634136"/>
    </source>
</evidence>
<dbReference type="PROSITE" id="PS51015">
    <property type="entry name" value="YDG"/>
    <property type="match status" value="1"/>
</dbReference>
<sequence>MATLSSGGFSEEGFGKPLVDSNRVRASCSQPVNDYDRRRVSAIRDYPPGFARFAARKAELRHSVLLKKEDVEHAKVNNAGLSAAVESVKCESDFSNISKDLRKSDVGLVSSRNYLQKAVTRRYHPLGRVSVSAVRQFPHLCGRNVLSVGKKALDAEKGPSKKIAATDVREVEKIVRDGDASKAKLKGIQLTGGTEERKRKKIDYFALLDRSKVSLHHSGKKRLKKKKRNYASEGLGKLVVQEDTTNVHRSCGFNVIVPPLSHRNLSGPSTIRDSNVTRNTVRETLRLYQAVYRKLLREEEAKLRDQCRRVDLKAAMILKGKGKYVNTGNQILGSVPGIEVGDEFHYRVELNVVGLHRHIQNGIDYVKDHGKILATSIVASGGYTDELDNSDVLIYSGQGGNVMNTKKEPEDQKLERGNLALKNSSEKKTPVRVIRGSSSEDGRHKTYVYDGLYVVEKYWQDIGPHGKLIFMFQMRRIPGQPELAWIEVKKSKKFMMRKGVCVDDISNGNEAFPISAVNTIDDEKPPSFTYTTRMIYPDWCHPITAEGCNCTDGCTHPATCSCAFKNGGIPFNHSGSIVEVKPLVYECGPSCKCPSTCYNRVSQNGIRFLLEIFKTEKRGWGVRSLSSIPSGSFICEYIGELLDDTEAEKRTGNDEYLFDIGKYFSNNTLVDGLSRRALDPLSSEVVDAGSFTIDAASYGNVGRFVNHSCSPNLYAQNVLYDHNDRRFPHVMLFAFENIPPLQELTYDYNYIKDQVFDSDGNIKKKDCYCGSVGCTAVPLSSRTEDVAC</sequence>
<comment type="caution">
    <text evidence="10">The sequence shown here is derived from an EMBL/GenBank/DDBJ whole genome shotgun (WGS) entry which is preliminary data.</text>
</comment>
<keyword evidence="2" id="KW-0158">Chromosome</keyword>
<dbReference type="OrthoDB" id="5792673at2759"/>
<feature type="domain" description="YDG" evidence="9">
    <location>
        <begin position="333"/>
        <end position="476"/>
    </location>
</feature>
<comment type="subcellular location">
    <subcellularLocation>
        <location evidence="1">Chromosome</location>
        <location evidence="1">Centromere</location>
    </subcellularLocation>
    <subcellularLocation>
        <location evidence="6">Nucleus</location>
    </subcellularLocation>
</comment>
<keyword evidence="3" id="KW-0156">Chromatin regulator</keyword>
<organism evidence="10 11">
    <name type="scientific">Senna tora</name>
    <dbReference type="NCBI Taxonomy" id="362788"/>
    <lineage>
        <taxon>Eukaryota</taxon>
        <taxon>Viridiplantae</taxon>
        <taxon>Streptophyta</taxon>
        <taxon>Embryophyta</taxon>
        <taxon>Tracheophyta</taxon>
        <taxon>Spermatophyta</taxon>
        <taxon>Magnoliopsida</taxon>
        <taxon>eudicotyledons</taxon>
        <taxon>Gunneridae</taxon>
        <taxon>Pentapetalae</taxon>
        <taxon>rosids</taxon>
        <taxon>fabids</taxon>
        <taxon>Fabales</taxon>
        <taxon>Fabaceae</taxon>
        <taxon>Caesalpinioideae</taxon>
        <taxon>Cassia clade</taxon>
        <taxon>Senna</taxon>
    </lineage>
</organism>
<protein>
    <submittedName>
        <fullName evidence="10">Histone-lysine N-methyltransferase, H3 lysine-9 specific SUVH6-like</fullName>
    </submittedName>
</protein>
<feature type="domain" description="SET" evidence="7">
    <location>
        <begin position="608"/>
        <end position="749"/>
    </location>
</feature>
<dbReference type="SMART" id="SM00468">
    <property type="entry name" value="PreSET"/>
    <property type="match status" value="1"/>
</dbReference>
<dbReference type="InterPro" id="IPR046341">
    <property type="entry name" value="SET_dom_sf"/>
</dbReference>
<keyword evidence="4 6" id="KW-0539">Nucleus</keyword>
<keyword evidence="10" id="KW-0489">Methyltransferase</keyword>
<dbReference type="EMBL" id="JAAIUW010000004">
    <property type="protein sequence ID" value="KAF7836486.1"/>
    <property type="molecule type" value="Genomic_DNA"/>
</dbReference>
<dbReference type="SMART" id="SM00317">
    <property type="entry name" value="SET"/>
    <property type="match status" value="1"/>
</dbReference>
<dbReference type="AlphaFoldDB" id="A0A835CAI5"/>
<dbReference type="InterPro" id="IPR025794">
    <property type="entry name" value="H3-K9-MeTrfase_plant"/>
</dbReference>
<dbReference type="GO" id="GO:0005634">
    <property type="term" value="C:nucleus"/>
    <property type="evidence" value="ECO:0007669"/>
    <property type="project" value="UniProtKB-SubCell"/>
</dbReference>
<keyword evidence="11" id="KW-1185">Reference proteome</keyword>
<evidence type="ECO:0000256" key="5">
    <source>
        <dbReference type="ARBA" id="ARBA00023328"/>
    </source>
</evidence>
<evidence type="ECO:0000256" key="6">
    <source>
        <dbReference type="PROSITE-ProRule" id="PRU00358"/>
    </source>
</evidence>
<dbReference type="InterPro" id="IPR051357">
    <property type="entry name" value="H3K9_HMTase_SUVAR3-9"/>
</dbReference>
<feature type="domain" description="Pre-SET" evidence="8">
    <location>
        <begin position="546"/>
        <end position="605"/>
    </location>
</feature>
<dbReference type="SMART" id="SM00466">
    <property type="entry name" value="SRA"/>
    <property type="match status" value="1"/>
</dbReference>
<proteinExistence type="predicted"/>
<dbReference type="InterPro" id="IPR036987">
    <property type="entry name" value="SRA-YDG_sf"/>
</dbReference>
<evidence type="ECO:0000256" key="3">
    <source>
        <dbReference type="ARBA" id="ARBA00022853"/>
    </source>
</evidence>
<evidence type="ECO:0000259" key="7">
    <source>
        <dbReference type="PROSITE" id="PS50280"/>
    </source>
</evidence>
<dbReference type="Pfam" id="PF02182">
    <property type="entry name" value="SAD_SRA"/>
    <property type="match status" value="1"/>
</dbReference>
<evidence type="ECO:0000256" key="4">
    <source>
        <dbReference type="ARBA" id="ARBA00023242"/>
    </source>
</evidence>
<dbReference type="SUPFAM" id="SSF88697">
    <property type="entry name" value="PUA domain-like"/>
    <property type="match status" value="1"/>
</dbReference>
<dbReference type="PROSITE" id="PS51575">
    <property type="entry name" value="SAM_MT43_SUVAR39_2"/>
    <property type="match status" value="1"/>
</dbReference>
<dbReference type="Pfam" id="PF00856">
    <property type="entry name" value="SET"/>
    <property type="match status" value="1"/>
</dbReference>
<reference evidence="10" key="1">
    <citation type="submission" date="2020-09" db="EMBL/GenBank/DDBJ databases">
        <title>Genome-Enabled Discovery of Anthraquinone Biosynthesis in Senna tora.</title>
        <authorList>
            <person name="Kang S.-H."/>
            <person name="Pandey R.P."/>
            <person name="Lee C.-M."/>
            <person name="Sim J.-S."/>
            <person name="Jeong J.-T."/>
            <person name="Choi B.-S."/>
            <person name="Jung M."/>
            <person name="Ginzburg D."/>
            <person name="Zhao K."/>
            <person name="Won S.Y."/>
            <person name="Oh T.-J."/>
            <person name="Yu Y."/>
            <person name="Kim N.-H."/>
            <person name="Lee O.R."/>
            <person name="Lee T.-H."/>
            <person name="Bashyal P."/>
            <person name="Kim T.-S."/>
            <person name="Lee W.-H."/>
            <person name="Kawkins C."/>
            <person name="Kim C.-K."/>
            <person name="Kim J.S."/>
            <person name="Ahn B.O."/>
            <person name="Rhee S.Y."/>
            <person name="Sohng J.K."/>
        </authorList>
    </citation>
    <scope>NUCLEOTIDE SEQUENCE</scope>
    <source>
        <tissue evidence="10">Leaf</tissue>
    </source>
</reference>
<evidence type="ECO:0000313" key="10">
    <source>
        <dbReference type="EMBL" id="KAF7836486.1"/>
    </source>
</evidence>
<dbReference type="PROSITE" id="PS50280">
    <property type="entry name" value="SET"/>
    <property type="match status" value="1"/>
</dbReference>
<dbReference type="InterPro" id="IPR001214">
    <property type="entry name" value="SET_dom"/>
</dbReference>
<dbReference type="GO" id="GO:0042054">
    <property type="term" value="F:histone methyltransferase activity"/>
    <property type="evidence" value="ECO:0007669"/>
    <property type="project" value="InterPro"/>
</dbReference>
<dbReference type="Gene3D" id="2.30.280.10">
    <property type="entry name" value="SRA-YDG"/>
    <property type="match status" value="1"/>
</dbReference>
<dbReference type="PANTHER" id="PTHR45660:SF46">
    <property type="entry name" value="HISTONE-LYSINE N-METHYLTRANSFERASE, H3 LYSINE-9 SPECIFIC SUVH6"/>
    <property type="match status" value="1"/>
</dbReference>
<dbReference type="InterPro" id="IPR015947">
    <property type="entry name" value="PUA-like_sf"/>
</dbReference>
<dbReference type="GO" id="GO:0008270">
    <property type="term" value="F:zinc ion binding"/>
    <property type="evidence" value="ECO:0007669"/>
    <property type="project" value="InterPro"/>
</dbReference>
<evidence type="ECO:0000256" key="1">
    <source>
        <dbReference type="ARBA" id="ARBA00004584"/>
    </source>
</evidence>
<dbReference type="SUPFAM" id="SSF82199">
    <property type="entry name" value="SET domain"/>
    <property type="match status" value="1"/>
</dbReference>
<accession>A0A835CAI5</accession>
<keyword evidence="5" id="KW-0137">Centromere</keyword>
<dbReference type="GO" id="GO:0003690">
    <property type="term" value="F:double-stranded DNA binding"/>
    <property type="evidence" value="ECO:0007669"/>
    <property type="project" value="TreeGrafter"/>
</dbReference>
<name>A0A835CAI5_9FABA</name>
<evidence type="ECO:0000259" key="8">
    <source>
        <dbReference type="PROSITE" id="PS50867"/>
    </source>
</evidence>